<dbReference type="PROSITE" id="PS50966">
    <property type="entry name" value="ZF_SWIM"/>
    <property type="match status" value="1"/>
</dbReference>
<dbReference type="AlphaFoldDB" id="A0A3M7QPW8"/>
<keyword evidence="1" id="KW-0863">Zinc-finger</keyword>
<evidence type="ECO:0000313" key="4">
    <source>
        <dbReference type="Proteomes" id="UP000276133"/>
    </source>
</evidence>
<evidence type="ECO:0000256" key="1">
    <source>
        <dbReference type="PROSITE-ProRule" id="PRU00325"/>
    </source>
</evidence>
<gene>
    <name evidence="3" type="ORF">BpHYR1_020972</name>
</gene>
<sequence length="280" mass="32611">MPRRKIDWIFLTKLNSEVDLEHFFKQYPKQSSGHANSNNCTICSDNSDCHKMVVLYPKCKCQKNCITRYLVTKCQKKGQIVIKGVNMHPILNLTEIQTQALKNKHGISVNRCNWQLFQTPPGYAMSNNPIESYNNKIKRFFTERTKFNLLPVFEIFEKVVTFESRIDYITPICSFAKLSTKREAKKHLESIAKLEEEKEIDDILLKYKWSDKYFVEINPNCFCPDCTHCSCCQFLDSAVCIHLVGCCYLDSIGFPGIILKKFKNKNSSQKRIVGPWYEKD</sequence>
<dbReference type="GO" id="GO:0008270">
    <property type="term" value="F:zinc ion binding"/>
    <property type="evidence" value="ECO:0007669"/>
    <property type="project" value="UniProtKB-KW"/>
</dbReference>
<protein>
    <recommendedName>
        <fullName evidence="2">SWIM-type domain-containing protein</fullName>
    </recommendedName>
</protein>
<dbReference type="Proteomes" id="UP000276133">
    <property type="component" value="Unassembled WGS sequence"/>
</dbReference>
<dbReference type="OrthoDB" id="10171476at2759"/>
<name>A0A3M7QPW8_BRAPC</name>
<accession>A0A3M7QPW8</accession>
<keyword evidence="4" id="KW-1185">Reference proteome</keyword>
<organism evidence="3 4">
    <name type="scientific">Brachionus plicatilis</name>
    <name type="common">Marine rotifer</name>
    <name type="synonym">Brachionus muelleri</name>
    <dbReference type="NCBI Taxonomy" id="10195"/>
    <lineage>
        <taxon>Eukaryota</taxon>
        <taxon>Metazoa</taxon>
        <taxon>Spiralia</taxon>
        <taxon>Gnathifera</taxon>
        <taxon>Rotifera</taxon>
        <taxon>Eurotatoria</taxon>
        <taxon>Monogononta</taxon>
        <taxon>Pseudotrocha</taxon>
        <taxon>Ploima</taxon>
        <taxon>Brachionidae</taxon>
        <taxon>Brachionus</taxon>
    </lineage>
</organism>
<proteinExistence type="predicted"/>
<dbReference type="InterPro" id="IPR007527">
    <property type="entry name" value="Znf_SWIM"/>
</dbReference>
<keyword evidence="1" id="KW-0479">Metal-binding</keyword>
<feature type="domain" description="SWIM-type" evidence="2">
    <location>
        <begin position="213"/>
        <end position="251"/>
    </location>
</feature>
<evidence type="ECO:0000259" key="2">
    <source>
        <dbReference type="PROSITE" id="PS50966"/>
    </source>
</evidence>
<evidence type="ECO:0000313" key="3">
    <source>
        <dbReference type="EMBL" id="RNA13313.1"/>
    </source>
</evidence>
<keyword evidence="1" id="KW-0862">Zinc</keyword>
<dbReference type="EMBL" id="REGN01005449">
    <property type="protein sequence ID" value="RNA13313.1"/>
    <property type="molecule type" value="Genomic_DNA"/>
</dbReference>
<comment type="caution">
    <text evidence="3">The sequence shown here is derived from an EMBL/GenBank/DDBJ whole genome shotgun (WGS) entry which is preliminary data.</text>
</comment>
<reference evidence="3 4" key="1">
    <citation type="journal article" date="2018" name="Sci. Rep.">
        <title>Genomic signatures of local adaptation to the degree of environmental predictability in rotifers.</title>
        <authorList>
            <person name="Franch-Gras L."/>
            <person name="Hahn C."/>
            <person name="Garcia-Roger E.M."/>
            <person name="Carmona M.J."/>
            <person name="Serra M."/>
            <person name="Gomez A."/>
        </authorList>
    </citation>
    <scope>NUCLEOTIDE SEQUENCE [LARGE SCALE GENOMIC DNA]</scope>
    <source>
        <strain evidence="3">HYR1</strain>
    </source>
</reference>